<dbReference type="EMBL" id="CP003532">
    <property type="protein sequence ID" value="AFK06310.1"/>
    <property type="molecule type" value="Genomic_DNA"/>
</dbReference>
<feature type="transmembrane region" description="Helical" evidence="4">
    <location>
        <begin position="716"/>
        <end position="734"/>
    </location>
</feature>
<dbReference type="PRINTS" id="PR00320">
    <property type="entry name" value="GPROTEINBRPT"/>
</dbReference>
<gene>
    <name evidence="6" type="ORF">Theba_0591</name>
</gene>
<dbReference type="KEGG" id="mpg:Theba_0591"/>
<name>I2F307_9BACT</name>
<evidence type="ECO:0000256" key="1">
    <source>
        <dbReference type="ARBA" id="ARBA00022574"/>
    </source>
</evidence>
<dbReference type="Proteomes" id="UP000002881">
    <property type="component" value="Chromosome"/>
</dbReference>
<evidence type="ECO:0000313" key="7">
    <source>
        <dbReference type="Proteomes" id="UP000002881"/>
    </source>
</evidence>
<dbReference type="PROSITE" id="PS50082">
    <property type="entry name" value="WD_REPEATS_2"/>
    <property type="match status" value="5"/>
</dbReference>
<feature type="repeat" description="WD" evidence="3">
    <location>
        <begin position="149"/>
        <end position="190"/>
    </location>
</feature>
<feature type="repeat" description="WD" evidence="3">
    <location>
        <begin position="65"/>
        <end position="106"/>
    </location>
</feature>
<feature type="repeat" description="WD" evidence="3">
    <location>
        <begin position="31"/>
        <end position="64"/>
    </location>
</feature>
<dbReference type="CDD" id="cd00200">
    <property type="entry name" value="WD40"/>
    <property type="match status" value="1"/>
</dbReference>
<dbReference type="PANTHER" id="PTHR19848:SF8">
    <property type="entry name" value="F-BOX AND WD REPEAT DOMAIN CONTAINING 7"/>
    <property type="match status" value="1"/>
</dbReference>
<evidence type="ECO:0000256" key="4">
    <source>
        <dbReference type="SAM" id="Phobius"/>
    </source>
</evidence>
<evidence type="ECO:0000256" key="5">
    <source>
        <dbReference type="SAM" id="SignalP"/>
    </source>
</evidence>
<dbReference type="GeneID" id="87106440"/>
<feature type="chain" id="PRO_5003658271" evidence="5">
    <location>
        <begin position="19"/>
        <end position="747"/>
    </location>
</feature>
<dbReference type="Pfam" id="PF00400">
    <property type="entry name" value="WD40"/>
    <property type="match status" value="5"/>
</dbReference>
<dbReference type="InterPro" id="IPR036322">
    <property type="entry name" value="WD40_repeat_dom_sf"/>
</dbReference>
<keyword evidence="4" id="KW-0472">Membrane</keyword>
<keyword evidence="1 3" id="KW-0853">WD repeat</keyword>
<dbReference type="InterPro" id="IPR001680">
    <property type="entry name" value="WD40_rpt"/>
</dbReference>
<keyword evidence="4" id="KW-0812">Transmembrane</keyword>
<dbReference type="AlphaFoldDB" id="I2F307"/>
<dbReference type="Gene3D" id="2.130.10.10">
    <property type="entry name" value="YVTN repeat-like/Quinoprotein amine dehydrogenase"/>
    <property type="match status" value="2"/>
</dbReference>
<dbReference type="InterPro" id="IPR020472">
    <property type="entry name" value="WD40_PAC1"/>
</dbReference>
<dbReference type="eggNOG" id="COG2319">
    <property type="taxonomic scope" value="Bacteria"/>
</dbReference>
<keyword evidence="5" id="KW-0732">Signal</keyword>
<keyword evidence="4" id="KW-1133">Transmembrane helix</keyword>
<dbReference type="HOGENOM" id="CLU_372062_0_0_0"/>
<dbReference type="PROSITE" id="PS50294">
    <property type="entry name" value="WD_REPEATS_REGION"/>
    <property type="match status" value="4"/>
</dbReference>
<dbReference type="SMART" id="SM00320">
    <property type="entry name" value="WD40"/>
    <property type="match status" value="7"/>
</dbReference>
<dbReference type="InterPro" id="IPR015943">
    <property type="entry name" value="WD40/YVTN_repeat-like_dom_sf"/>
</dbReference>
<dbReference type="SUPFAM" id="SSF50978">
    <property type="entry name" value="WD40 repeat-like"/>
    <property type="match status" value="1"/>
</dbReference>
<keyword evidence="2" id="KW-0677">Repeat</keyword>
<protein>
    <submittedName>
        <fullName evidence="6">WD40 repeat-containing protein</fullName>
    </submittedName>
</protein>
<feature type="repeat" description="WD" evidence="3">
    <location>
        <begin position="273"/>
        <end position="314"/>
    </location>
</feature>
<evidence type="ECO:0000313" key="6">
    <source>
        <dbReference type="EMBL" id="AFK06310.1"/>
    </source>
</evidence>
<sequence length="747" mass="82058" precursor="true">MKKIALLASLLFSVVLFSIEYSPDSKAFSATSVAVSLDGEKLVAGYIDNTIKVWSLLDGKLLNNLSFNSSWVTAVAVSPDGKKGIAGYDDGMIIVWDLATGRKIKSLSSHTSTVNDLIVTKDSKTLFSCSSDATVKIWSLADLAFIRTLRGHSGSVFSIVDWPEQSRLYSASEDGTLRIWDSSTGQQVKVIRAEIGALTAVSMDEGRSILILGSEAGQLKSYDVKTWSSLKTTRAHNAQITKILIDNEVVYTASSDRTIKLLSLPSFSLIKMITGHTWDVTEIALSMDGHVLYSSSTDGKLKVWDIEKASAIGTLIGFGDGEYFSYNSQGNWVSSSLAKERVTCENGSSPAEVGKELSSILLQLDKLPRIYTTSEQEINLEKSTVSFAVSQPVIRVTVDEEEVAIGEDGGVVFSPDGEGTYTLRAYDSSGSYDERILTVHFEETVMYVVKEISSYQRGDKVLVDNYRNNEFLVNGEWVDETFLSISPPDLEPPIIIGERTQKVSIGKDKYLTFSVSDNGTLTAAEVIAPDLTVSRRTLNSTSTEVVIEVNGTGVYTVNAYDSDGNKTVATFYLEGEEEPFWVSKDYGSLRKGQQVKVAEEGESCYYVSDYGWVEKDCLSRSPVTTGEPIIDGIPVQYASSAGEKILSFKVSDDVNVKEVVVSGKAYPVNEREREMHIIVNEYGEHLVVAKDVEGNSSEAIFTLSAPDKNEKSNRSLFLLLIPILTLAVLIYIWVVRSSRKKNRKVRL</sequence>
<dbReference type="STRING" id="660470.Theba_0591"/>
<evidence type="ECO:0000256" key="3">
    <source>
        <dbReference type="PROSITE-ProRule" id="PRU00221"/>
    </source>
</evidence>
<feature type="repeat" description="WD" evidence="3">
    <location>
        <begin position="107"/>
        <end position="148"/>
    </location>
</feature>
<accession>I2F307</accession>
<organism evidence="6 7">
    <name type="scientific">Mesotoga prima MesG1.Ag.4.2</name>
    <dbReference type="NCBI Taxonomy" id="660470"/>
    <lineage>
        <taxon>Bacteria</taxon>
        <taxon>Thermotogati</taxon>
        <taxon>Thermotogota</taxon>
        <taxon>Thermotogae</taxon>
        <taxon>Kosmotogales</taxon>
        <taxon>Kosmotogaceae</taxon>
        <taxon>Mesotoga</taxon>
    </lineage>
</organism>
<dbReference type="RefSeq" id="WP_014730397.1">
    <property type="nucleotide sequence ID" value="NC_017934.1"/>
</dbReference>
<dbReference type="InterPro" id="IPR019775">
    <property type="entry name" value="WD40_repeat_CS"/>
</dbReference>
<evidence type="ECO:0000256" key="2">
    <source>
        <dbReference type="ARBA" id="ARBA00022737"/>
    </source>
</evidence>
<reference evidence="6 7" key="1">
    <citation type="journal article" date="2012" name="Genome Biol. Evol.">
        <title>Genome Sequence of the Mesophilic Thermotogales Bacterium Mesotoga prima MesG1.Ag.4.2 Reveals the Largest Thermotogales Genome To Date.</title>
        <authorList>
            <person name="Zhaxybayeva O."/>
            <person name="Swithers K.S."/>
            <person name="Foght J."/>
            <person name="Green A.G."/>
            <person name="Bruce D."/>
            <person name="Detter C."/>
            <person name="Han S."/>
            <person name="Teshima H."/>
            <person name="Han J."/>
            <person name="Woyke T."/>
            <person name="Pitluck S."/>
            <person name="Nolan M."/>
            <person name="Ivanova N."/>
            <person name="Pati A."/>
            <person name="Land M.L."/>
            <person name="Dlutek M."/>
            <person name="Doolittle W.F."/>
            <person name="Noll K.M."/>
            <person name="Nesbo C.L."/>
        </authorList>
    </citation>
    <scope>NUCLEOTIDE SEQUENCE [LARGE SCALE GENOMIC DNA]</scope>
    <source>
        <strain evidence="7">mesG1.Ag.4.2</strain>
    </source>
</reference>
<dbReference type="SUPFAM" id="SSF82171">
    <property type="entry name" value="DPP6 N-terminal domain-like"/>
    <property type="match status" value="1"/>
</dbReference>
<keyword evidence="7" id="KW-1185">Reference proteome</keyword>
<proteinExistence type="predicted"/>
<feature type="signal peptide" evidence="5">
    <location>
        <begin position="1"/>
        <end position="18"/>
    </location>
</feature>
<dbReference type="PROSITE" id="PS00678">
    <property type="entry name" value="WD_REPEATS_1"/>
    <property type="match status" value="2"/>
</dbReference>
<dbReference type="PANTHER" id="PTHR19848">
    <property type="entry name" value="WD40 REPEAT PROTEIN"/>
    <property type="match status" value="1"/>
</dbReference>